<keyword evidence="3" id="KW-1185">Reference proteome</keyword>
<gene>
    <name evidence="2" type="ORF">CDQ84_04645</name>
</gene>
<dbReference type="AlphaFoldDB" id="A0A2K2FPK6"/>
<accession>A0A2K2FPK6</accession>
<dbReference type="EMBL" id="NIOJ01000007">
    <property type="protein sequence ID" value="PNU00720.1"/>
    <property type="molecule type" value="Genomic_DNA"/>
</dbReference>
<keyword evidence="1" id="KW-0812">Transmembrane</keyword>
<evidence type="ECO:0000313" key="2">
    <source>
        <dbReference type="EMBL" id="PNU00720.1"/>
    </source>
</evidence>
<keyword evidence="1" id="KW-0472">Membrane</keyword>
<dbReference type="KEGG" id="cthd:CDO33_06655"/>
<feature type="transmembrane region" description="Helical" evidence="1">
    <location>
        <begin position="60"/>
        <end position="78"/>
    </location>
</feature>
<organism evidence="2 3">
    <name type="scientific">Clostridium thermosuccinogenes</name>
    <dbReference type="NCBI Taxonomy" id="84032"/>
    <lineage>
        <taxon>Bacteria</taxon>
        <taxon>Bacillati</taxon>
        <taxon>Bacillota</taxon>
        <taxon>Clostridia</taxon>
        <taxon>Eubacteriales</taxon>
        <taxon>Clostridiaceae</taxon>
        <taxon>Clostridium</taxon>
    </lineage>
</organism>
<protein>
    <recommendedName>
        <fullName evidence="4">GlsB/YeaQ/YmgE family stress response membrane protein</fullName>
    </recommendedName>
</protein>
<keyword evidence="1" id="KW-1133">Transmembrane helix</keyword>
<dbReference type="Proteomes" id="UP000236151">
    <property type="component" value="Unassembled WGS sequence"/>
</dbReference>
<evidence type="ECO:0008006" key="4">
    <source>
        <dbReference type="Google" id="ProtNLM"/>
    </source>
</evidence>
<evidence type="ECO:0000256" key="1">
    <source>
        <dbReference type="SAM" id="Phobius"/>
    </source>
</evidence>
<comment type="caution">
    <text evidence="2">The sequence shown here is derived from an EMBL/GenBank/DDBJ whole genome shotgun (WGS) entry which is preliminary data.</text>
</comment>
<dbReference type="OrthoDB" id="1632160at2"/>
<feature type="transmembrane region" description="Helical" evidence="1">
    <location>
        <begin position="32"/>
        <end position="53"/>
    </location>
</feature>
<dbReference type="RefSeq" id="WP_103080554.1">
    <property type="nucleotide sequence ID" value="NZ_CP021850.1"/>
</dbReference>
<sequence>MIGFLLTLFFAAVAGLSGNRLAKREMPGGNFIAILSGLVGAWVGGYMPVFAAFGPSVDSLALFPSIIGAAVFVFFLGISKSVLKQAK</sequence>
<name>A0A2K2FPK6_9CLOT</name>
<evidence type="ECO:0000313" key="3">
    <source>
        <dbReference type="Proteomes" id="UP000236151"/>
    </source>
</evidence>
<reference evidence="3" key="1">
    <citation type="submission" date="2017-06" db="EMBL/GenBank/DDBJ databases">
        <title>Investigating the central metabolism of Clostridium thermosuccinogenes.</title>
        <authorList>
            <person name="Koendjbiharie J.G."/>
            <person name="Van Kranenburg R."/>
            <person name="Vriesendorp B."/>
        </authorList>
    </citation>
    <scope>NUCLEOTIDE SEQUENCE [LARGE SCALE GENOMIC DNA]</scope>
    <source>
        <strain evidence="3">DSM 5806</strain>
    </source>
</reference>
<proteinExistence type="predicted"/>